<protein>
    <submittedName>
        <fullName evidence="3">Type VI secretion protein</fullName>
    </submittedName>
</protein>
<evidence type="ECO:0000259" key="2">
    <source>
        <dbReference type="Pfam" id="PF06812"/>
    </source>
</evidence>
<dbReference type="AlphaFoldDB" id="A0A0J5KKA0"/>
<accession>A0A0J5KKA0</accession>
<dbReference type="PANTHER" id="PTHR37024">
    <property type="entry name" value="TYPE VI SECRETION SYSTEM DUF2094 AND IMPA-RELATED DOMAIN PROTEIN"/>
    <property type="match status" value="1"/>
</dbReference>
<feature type="region of interest" description="Disordered" evidence="1">
    <location>
        <begin position="200"/>
        <end position="219"/>
    </location>
</feature>
<dbReference type="InterPro" id="IPR010657">
    <property type="entry name" value="ImpA_N"/>
</dbReference>
<dbReference type="EMBL" id="LDZF01000049">
    <property type="protein sequence ID" value="KMK08136.1"/>
    <property type="molecule type" value="Genomic_DNA"/>
</dbReference>
<dbReference type="STRING" id="61647.LG71_22640"/>
<dbReference type="PATRIC" id="fig|61647.15.peg.4194"/>
<dbReference type="Pfam" id="PF06812">
    <property type="entry name" value="ImpA_N"/>
    <property type="match status" value="1"/>
</dbReference>
<evidence type="ECO:0000313" key="3">
    <source>
        <dbReference type="EMBL" id="KMK08136.1"/>
    </source>
</evidence>
<sequence length="531" mass="58076">MSLIYALLDACQVDPDSALRQTTERIALWDSWTAPLSGASATGDDPGYDDDFQAMREEVNKLSGANTELVCQLAEKVLTTAAKDIRVATYYCWAKLHQEGEPGLAAGLELLAGLLTRFGTALHPQRERSRKAALEWLASARMLDSLSLYPEVVREEAQRTAGALLAIDRMLENEPEASRPQLGSLLSALETRLVKSGGMESVVPQTVSDSKSSASPMESCPPALNKITSGQDLLTQGRTLAAYLREQPGGWLAAHHLMKSLRHDTLTDLPALTADGRTRIDPPKADQKALLRRLYLQQSWSEILEQADSQFARGASHLWLDLQWYMHQALVKSGQQALADIIAADLKGLLTRLRGLETLAFSDGTPFADEVTRRWLEEEVLLSAEYRDSHVVSAVASESDSDILSLEPEAIALADSDGPDAALGWLQTRPGIVSGRQRWLLRLLMARVAEQYGKNELAVHLLASLGEQAAAVTLATWEPELLFEVRARHLKLLRMRAGRSEADKVRLSPVMEALLAGLIAIDPARAAVLCG</sequence>
<dbReference type="InterPro" id="IPR017739">
    <property type="entry name" value="T6SS-assoc_VCA0119"/>
</dbReference>
<dbReference type="NCBIfam" id="TIGR03362">
    <property type="entry name" value="VI_chp_7"/>
    <property type="match status" value="1"/>
</dbReference>
<comment type="caution">
    <text evidence="3">The sequence shown here is derived from an EMBL/GenBank/DDBJ whole genome shotgun (WGS) entry which is preliminary data.</text>
</comment>
<organism evidence="3 4">
    <name type="scientific">Pluralibacter gergoviae</name>
    <name type="common">Enterobacter gergoviae</name>
    <dbReference type="NCBI Taxonomy" id="61647"/>
    <lineage>
        <taxon>Bacteria</taxon>
        <taxon>Pseudomonadati</taxon>
        <taxon>Pseudomonadota</taxon>
        <taxon>Gammaproteobacteria</taxon>
        <taxon>Enterobacterales</taxon>
        <taxon>Enterobacteriaceae</taxon>
        <taxon>Pluralibacter</taxon>
    </lineage>
</organism>
<evidence type="ECO:0000313" key="4">
    <source>
        <dbReference type="Proteomes" id="UP000036196"/>
    </source>
</evidence>
<feature type="domain" description="ImpA N-terminal" evidence="2">
    <location>
        <begin position="34"/>
        <end position="138"/>
    </location>
</feature>
<dbReference type="Proteomes" id="UP000036196">
    <property type="component" value="Unassembled WGS sequence"/>
</dbReference>
<proteinExistence type="predicted"/>
<feature type="compositionally biased region" description="Polar residues" evidence="1">
    <location>
        <begin position="203"/>
        <end position="216"/>
    </location>
</feature>
<dbReference type="eggNOG" id="COG3515">
    <property type="taxonomic scope" value="Bacteria"/>
</dbReference>
<dbReference type="RefSeq" id="WP_048281119.1">
    <property type="nucleotide sequence ID" value="NZ_LDZF01000049.1"/>
</dbReference>
<gene>
    <name evidence="3" type="ORF">ABW06_24860</name>
</gene>
<dbReference type="PANTHER" id="PTHR37024:SF5">
    <property type="entry name" value="IMPA N-TERMINAL DOMAIN-CONTAINING PROTEIN"/>
    <property type="match status" value="1"/>
</dbReference>
<evidence type="ECO:0000256" key="1">
    <source>
        <dbReference type="SAM" id="MobiDB-lite"/>
    </source>
</evidence>
<keyword evidence="4" id="KW-1185">Reference proteome</keyword>
<dbReference type="Pfam" id="PF16989">
    <property type="entry name" value="T6SS_VasJ"/>
    <property type="match status" value="1"/>
</dbReference>
<reference evidence="3 4" key="1">
    <citation type="submission" date="2015-05" db="EMBL/GenBank/DDBJ databases">
        <title>Genome sequences of Pluralibacter gergoviae.</title>
        <authorList>
            <person name="Greninger A.L."/>
            <person name="Miller S."/>
        </authorList>
    </citation>
    <scope>NUCLEOTIDE SEQUENCE [LARGE SCALE GENOMIC DNA]</scope>
    <source>
        <strain evidence="3 4">JS81F13</strain>
    </source>
</reference>
<name>A0A0J5KKA0_PLUGE</name>